<keyword evidence="1" id="KW-1133">Transmembrane helix</keyword>
<reference evidence="2 3" key="1">
    <citation type="submission" date="2018-05" db="EMBL/GenBank/DDBJ databases">
        <title>Genomic Encyclopedia of Type Strains, Phase IV (KMG-IV): sequencing the most valuable type-strain genomes for metagenomic binning, comparative biology and taxonomic classification.</title>
        <authorList>
            <person name="Goeker M."/>
        </authorList>
    </citation>
    <scope>NUCLEOTIDE SEQUENCE [LARGE SCALE GENOMIC DNA]</scope>
    <source>
        <strain evidence="2 3">DSM 566</strain>
    </source>
</reference>
<sequence>MNPRHGPPLDPTHYAVLGLAEDVTATELAALAGRPAPADEAARLALAVLADGRRRQVYDRYLRRERTAITRAVRRRRLLRLAAVACVLALLAALVGGLRA</sequence>
<dbReference type="EMBL" id="QJJS01000001">
    <property type="protein sequence ID" value="PXW99178.1"/>
    <property type="molecule type" value="Genomic_DNA"/>
</dbReference>
<dbReference type="Proteomes" id="UP000247811">
    <property type="component" value="Unassembled WGS sequence"/>
</dbReference>
<proteinExistence type="predicted"/>
<name>A0A318H8E9_9BURK</name>
<evidence type="ECO:0000256" key="1">
    <source>
        <dbReference type="SAM" id="Phobius"/>
    </source>
</evidence>
<keyword evidence="1" id="KW-0812">Transmembrane</keyword>
<organism evidence="2 3">
    <name type="scientific">Sphaerotilus hippei</name>
    <dbReference type="NCBI Taxonomy" id="744406"/>
    <lineage>
        <taxon>Bacteria</taxon>
        <taxon>Pseudomonadati</taxon>
        <taxon>Pseudomonadota</taxon>
        <taxon>Betaproteobacteria</taxon>
        <taxon>Burkholderiales</taxon>
        <taxon>Sphaerotilaceae</taxon>
        <taxon>Sphaerotilus</taxon>
    </lineage>
</organism>
<accession>A0A318H8E9</accession>
<dbReference type="AlphaFoldDB" id="A0A318H8E9"/>
<protein>
    <submittedName>
        <fullName evidence="2">Uncharacterized protein</fullName>
    </submittedName>
</protein>
<keyword evidence="1" id="KW-0472">Membrane</keyword>
<feature type="transmembrane region" description="Helical" evidence="1">
    <location>
        <begin position="78"/>
        <end position="98"/>
    </location>
</feature>
<gene>
    <name evidence="2" type="ORF">C7444_1016</name>
</gene>
<evidence type="ECO:0000313" key="3">
    <source>
        <dbReference type="Proteomes" id="UP000247811"/>
    </source>
</evidence>
<dbReference type="RefSeq" id="WP_110398783.1">
    <property type="nucleotide sequence ID" value="NZ_QJJS01000001.1"/>
</dbReference>
<keyword evidence="3" id="KW-1185">Reference proteome</keyword>
<comment type="caution">
    <text evidence="2">The sequence shown here is derived from an EMBL/GenBank/DDBJ whole genome shotgun (WGS) entry which is preliminary data.</text>
</comment>
<evidence type="ECO:0000313" key="2">
    <source>
        <dbReference type="EMBL" id="PXW99178.1"/>
    </source>
</evidence>